<proteinExistence type="predicted"/>
<evidence type="ECO:0000313" key="2">
    <source>
        <dbReference type="EnsemblMetazoa" id="LLOJ001353-PA"/>
    </source>
</evidence>
<dbReference type="SUPFAM" id="SSF52058">
    <property type="entry name" value="L domain-like"/>
    <property type="match status" value="1"/>
</dbReference>
<reference evidence="2" key="1">
    <citation type="submission" date="2020-05" db="UniProtKB">
        <authorList>
            <consortium name="EnsemblMetazoa"/>
        </authorList>
    </citation>
    <scope>IDENTIFICATION</scope>
    <source>
        <strain evidence="2">Jacobina</strain>
    </source>
</reference>
<dbReference type="VEuPathDB" id="VectorBase:LLOJ001353"/>
<protein>
    <recommendedName>
        <fullName evidence="4">Dynein regulatory complex subunit 3</fullName>
    </recommendedName>
</protein>
<dbReference type="AlphaFoldDB" id="A0A1B0CB54"/>
<keyword evidence="1" id="KW-0175">Coiled coil</keyword>
<dbReference type="InterPro" id="IPR032675">
    <property type="entry name" value="LRR_dom_sf"/>
</dbReference>
<dbReference type="EMBL" id="AJWK01004839">
    <property type="status" value="NOT_ANNOTATED_CDS"/>
    <property type="molecule type" value="Genomic_DNA"/>
</dbReference>
<evidence type="ECO:0008006" key="4">
    <source>
        <dbReference type="Google" id="ProtNLM"/>
    </source>
</evidence>
<feature type="coiled-coil region" evidence="1">
    <location>
        <begin position="68"/>
        <end position="99"/>
    </location>
</feature>
<organism evidence="2 3">
    <name type="scientific">Lutzomyia longipalpis</name>
    <name type="common">Sand fly</name>
    <dbReference type="NCBI Taxonomy" id="7200"/>
    <lineage>
        <taxon>Eukaryota</taxon>
        <taxon>Metazoa</taxon>
        <taxon>Ecdysozoa</taxon>
        <taxon>Arthropoda</taxon>
        <taxon>Hexapoda</taxon>
        <taxon>Insecta</taxon>
        <taxon>Pterygota</taxon>
        <taxon>Neoptera</taxon>
        <taxon>Endopterygota</taxon>
        <taxon>Diptera</taxon>
        <taxon>Nematocera</taxon>
        <taxon>Psychodoidea</taxon>
        <taxon>Psychodidae</taxon>
        <taxon>Lutzomyia</taxon>
        <taxon>Lutzomyia</taxon>
    </lineage>
</organism>
<dbReference type="Gene3D" id="3.80.10.10">
    <property type="entry name" value="Ribonuclease Inhibitor"/>
    <property type="match status" value="1"/>
</dbReference>
<feature type="coiled-coil region" evidence="1">
    <location>
        <begin position="163"/>
        <end position="201"/>
    </location>
</feature>
<evidence type="ECO:0000313" key="3">
    <source>
        <dbReference type="Proteomes" id="UP000092461"/>
    </source>
</evidence>
<keyword evidence="3" id="KW-1185">Reference proteome</keyword>
<sequence length="366" mass="43455">MQILSLGRNRIMTYDGIEKLRSLANLSVINLEDNPIAMDEDNPTREYVAAFLPKIKYYNYTLIDDETRASAREKYSRELRKLEEIESEELMRREKLQKDTEEEVLLGKCFVEFLIQQRLFDTLFEPWDNALNVDEKSLQLQEEFRQKYVVIAKELRDIAVQEHERRQEEIRAFKNCIEDARKETQSKAQRLIETYLEEKEESSLDTSSTSERLDEMWKSLMEEEVLLFENIVAGIEGFRTSLENLIGEFFQRAQTCLNRIREADSVYLDALEEAVTEFIMLKITSNRENEIPADLKDSDSIASKIIQMGQRQRLKIDETKRVLVEKAKVWVKEFICELHEEEVQRNRNNIVEINYFLDYEREIITE</sequence>
<name>A0A1B0CB54_LUTLO</name>
<dbReference type="Proteomes" id="UP000092461">
    <property type="component" value="Unassembled WGS sequence"/>
</dbReference>
<dbReference type="EnsemblMetazoa" id="LLOJ001353-RA">
    <property type="protein sequence ID" value="LLOJ001353-PA"/>
    <property type="gene ID" value="LLOJ001353"/>
</dbReference>
<evidence type="ECO:0000256" key="1">
    <source>
        <dbReference type="SAM" id="Coils"/>
    </source>
</evidence>
<accession>A0A1B0CB54</accession>
<dbReference type="VEuPathDB" id="VectorBase:LLONM1_008428"/>